<evidence type="ECO:0000256" key="8">
    <source>
        <dbReference type="PIRNR" id="PIRNR006256"/>
    </source>
</evidence>
<evidence type="ECO:0000256" key="4">
    <source>
        <dbReference type="ARBA" id="ARBA00022723"/>
    </source>
</evidence>
<dbReference type="GO" id="GO:0016874">
    <property type="term" value="F:ligase activity"/>
    <property type="evidence" value="ECO:0007669"/>
    <property type="project" value="UniProtKB-UniRule"/>
</dbReference>
<keyword evidence="4" id="KW-0479">Metal-binding</keyword>
<dbReference type="InterPro" id="IPR036046">
    <property type="entry name" value="Acylphosphatase-like_dom_sf"/>
</dbReference>
<keyword evidence="9" id="KW-0378">Hydrolase</keyword>
<protein>
    <recommendedName>
        <fullName evidence="8">Carbamoyltransferase HypF</fullName>
        <ecNumber evidence="8">6.2.-.-</ecNumber>
    </recommendedName>
</protein>
<dbReference type="PROSITE" id="PS51163">
    <property type="entry name" value="YRDC"/>
    <property type="match status" value="1"/>
</dbReference>
<evidence type="ECO:0000313" key="15">
    <source>
        <dbReference type="Proteomes" id="UP001283366"/>
    </source>
</evidence>
<dbReference type="SUPFAM" id="SSF54975">
    <property type="entry name" value="Acylphosphatase/BLUF domain-like"/>
    <property type="match status" value="1"/>
</dbReference>
<evidence type="ECO:0000256" key="5">
    <source>
        <dbReference type="ARBA" id="ARBA00022771"/>
    </source>
</evidence>
<dbReference type="InterPro" id="IPR041440">
    <property type="entry name" value="HypF_C"/>
</dbReference>
<name>A0A1Y6J025_9VIBR</name>
<dbReference type="InterPro" id="IPR055128">
    <property type="entry name" value="HypF_C_2"/>
</dbReference>
<dbReference type="Pfam" id="PF22521">
    <property type="entry name" value="HypF_C_2"/>
    <property type="match status" value="1"/>
</dbReference>
<dbReference type="Pfam" id="PF07503">
    <property type="entry name" value="zf-HYPF"/>
    <property type="match status" value="2"/>
</dbReference>
<dbReference type="GO" id="GO:0003725">
    <property type="term" value="F:double-stranded RNA binding"/>
    <property type="evidence" value="ECO:0007669"/>
    <property type="project" value="InterPro"/>
</dbReference>
<dbReference type="GO" id="GO:0008270">
    <property type="term" value="F:zinc ion binding"/>
    <property type="evidence" value="ECO:0007669"/>
    <property type="project" value="UniProtKB-KW"/>
</dbReference>
<dbReference type="GO" id="GO:0016743">
    <property type="term" value="F:carboxyl- or carbamoyltransferase activity"/>
    <property type="evidence" value="ECO:0007669"/>
    <property type="project" value="UniProtKB-UniRule"/>
</dbReference>
<evidence type="ECO:0000256" key="3">
    <source>
        <dbReference type="ARBA" id="ARBA00022598"/>
    </source>
</evidence>
<dbReference type="Pfam" id="PF17788">
    <property type="entry name" value="HypF_C"/>
    <property type="match status" value="1"/>
</dbReference>
<dbReference type="RefSeq" id="WP_087482545.1">
    <property type="nucleotide sequence ID" value="NZ_AP024883.1"/>
</dbReference>
<keyword evidence="15" id="KW-1185">Reference proteome</keyword>
<feature type="active site" evidence="9">
    <location>
        <position position="37"/>
    </location>
</feature>
<dbReference type="EMBL" id="FXXI01000010">
    <property type="protein sequence ID" value="SMS02430.1"/>
    <property type="molecule type" value="Genomic_DNA"/>
</dbReference>
<dbReference type="Gene3D" id="3.30.110.120">
    <property type="match status" value="1"/>
</dbReference>
<evidence type="ECO:0000256" key="1">
    <source>
        <dbReference type="ARBA" id="ARBA00004711"/>
    </source>
</evidence>
<dbReference type="PROSITE" id="PS00150">
    <property type="entry name" value="ACYLPHOSPHATASE_1"/>
    <property type="match status" value="1"/>
</dbReference>
<feature type="domain" description="YrdC-like" evidence="11">
    <location>
        <begin position="201"/>
        <end position="391"/>
    </location>
</feature>
<dbReference type="InterPro" id="IPR011125">
    <property type="entry name" value="Znf_HypF"/>
</dbReference>
<keyword evidence="13" id="KW-0808">Transferase</keyword>
<dbReference type="SUPFAM" id="SSF55821">
    <property type="entry name" value="YrdC/RibB"/>
    <property type="match status" value="1"/>
</dbReference>
<evidence type="ECO:0000256" key="6">
    <source>
        <dbReference type="ARBA" id="ARBA00022833"/>
    </source>
</evidence>
<gene>
    <name evidence="13" type="primary">hypF</name>
    <name evidence="12" type="ORF">SBX37_03850</name>
    <name evidence="13" type="ORF">VIM7927_03754</name>
</gene>
<dbReference type="InterPro" id="IPR051060">
    <property type="entry name" value="Carbamoyltrans_HypF-like"/>
</dbReference>
<comment type="similarity">
    <text evidence="2 8">Belongs to the carbamoyltransferase HypF family.</text>
</comment>
<dbReference type="GO" id="GO:0051604">
    <property type="term" value="P:protein maturation"/>
    <property type="evidence" value="ECO:0007669"/>
    <property type="project" value="TreeGrafter"/>
</dbReference>
<dbReference type="InterPro" id="IPR017945">
    <property type="entry name" value="DHBP_synth_RibB-like_a/b_dom"/>
</dbReference>
<dbReference type="PIRSF" id="PIRSF006256">
    <property type="entry name" value="CMPcnvr_hdrg_mat"/>
    <property type="match status" value="1"/>
</dbReference>
<dbReference type="Proteomes" id="UP000196125">
    <property type="component" value="Unassembled WGS sequence"/>
</dbReference>
<comment type="catalytic activity">
    <reaction evidence="7 8">
        <text>C-terminal L-cysteinyl-[HypE protein] + carbamoyl phosphate + ATP + H2O = C-terminal S-carboxamide-L-cysteinyl-[HypE protein] + AMP + phosphate + diphosphate + H(+)</text>
        <dbReference type="Rhea" id="RHEA:55636"/>
        <dbReference type="Rhea" id="RHEA-COMP:14247"/>
        <dbReference type="Rhea" id="RHEA-COMP:14392"/>
        <dbReference type="ChEBI" id="CHEBI:15377"/>
        <dbReference type="ChEBI" id="CHEBI:15378"/>
        <dbReference type="ChEBI" id="CHEBI:30616"/>
        <dbReference type="ChEBI" id="CHEBI:33019"/>
        <dbReference type="ChEBI" id="CHEBI:43474"/>
        <dbReference type="ChEBI" id="CHEBI:58228"/>
        <dbReference type="ChEBI" id="CHEBI:76913"/>
        <dbReference type="ChEBI" id="CHEBI:139126"/>
        <dbReference type="ChEBI" id="CHEBI:456215"/>
    </reaction>
</comment>
<dbReference type="Pfam" id="PF01300">
    <property type="entry name" value="Sua5_yciO_yrdC"/>
    <property type="match status" value="1"/>
</dbReference>
<reference evidence="12 15" key="2">
    <citation type="submission" date="2023-11" db="EMBL/GenBank/DDBJ databases">
        <title>Plant-associative lifestyle of Vibrio porteresiae and its evolutionary dynamics.</title>
        <authorList>
            <person name="Rameshkumar N."/>
            <person name="Kirti K."/>
        </authorList>
    </citation>
    <scope>NUCLEOTIDE SEQUENCE [LARGE SCALE GENOMIC DNA]</scope>
    <source>
        <strain evidence="12 15">MSSRF38</strain>
    </source>
</reference>
<feature type="active site" evidence="9">
    <location>
        <position position="19"/>
    </location>
</feature>
<keyword evidence="5" id="KW-0863">Zinc-finger</keyword>
<dbReference type="Pfam" id="PF00708">
    <property type="entry name" value="Acylphosphatase"/>
    <property type="match status" value="1"/>
</dbReference>
<dbReference type="InterPro" id="IPR001792">
    <property type="entry name" value="Acylphosphatase-like_dom"/>
</dbReference>
<dbReference type="PANTHER" id="PTHR42959:SF1">
    <property type="entry name" value="CARBAMOYLTRANSFERASE HYPF"/>
    <property type="match status" value="1"/>
</dbReference>
<dbReference type="AlphaFoldDB" id="A0A1Y6J025"/>
<dbReference type="Proteomes" id="UP001283366">
    <property type="component" value="Unassembled WGS sequence"/>
</dbReference>
<evidence type="ECO:0000313" key="12">
    <source>
        <dbReference type="EMBL" id="MDW6002023.1"/>
    </source>
</evidence>
<dbReference type="SUPFAM" id="SSF53067">
    <property type="entry name" value="Actin-like ATPase domain"/>
    <property type="match status" value="1"/>
</dbReference>
<comment type="function">
    <text evidence="8">Involved in the maturation of [NiFe] hydrogenases. Along with HypE, it catalyzes the synthesis of the CN ligands of the active site iron of [NiFe]-hydrogenases. HypF functions as a carbamoyl transferase using carbamoylphosphate as a substrate and transferring the carboxamido moiety in an ATP-dependent reaction to the thiolate of the C-terminal cysteine of HypE yielding a protein-S-carboxamide.</text>
</comment>
<organism evidence="13 14">
    <name type="scientific">Vibrio mangrovi</name>
    <dbReference type="NCBI Taxonomy" id="474394"/>
    <lineage>
        <taxon>Bacteria</taxon>
        <taxon>Pseudomonadati</taxon>
        <taxon>Pseudomonadota</taxon>
        <taxon>Gammaproteobacteria</taxon>
        <taxon>Vibrionales</taxon>
        <taxon>Vibrionaceae</taxon>
        <taxon>Vibrio</taxon>
    </lineage>
</organism>
<feature type="domain" description="Acylphosphatase-like" evidence="10">
    <location>
        <begin position="4"/>
        <end position="90"/>
    </location>
</feature>
<reference evidence="13 14" key="1">
    <citation type="submission" date="2017-05" db="EMBL/GenBank/DDBJ databases">
        <authorList>
            <person name="Song R."/>
            <person name="Chenine A.L."/>
            <person name="Ruprecht R.M."/>
        </authorList>
    </citation>
    <scope>NUCLEOTIDE SEQUENCE [LARGE SCALE GENOMIC DNA]</scope>
    <source>
        <strain evidence="13 14">CECT 7927</strain>
    </source>
</reference>
<evidence type="ECO:0000259" key="10">
    <source>
        <dbReference type="PROSITE" id="PS51160"/>
    </source>
</evidence>
<dbReference type="InterPro" id="IPR004421">
    <property type="entry name" value="Carbamoyltransferase_HypF"/>
</dbReference>
<keyword evidence="3 12" id="KW-0436">Ligase</keyword>
<evidence type="ECO:0000256" key="9">
    <source>
        <dbReference type="PROSITE-ProRule" id="PRU00520"/>
    </source>
</evidence>
<evidence type="ECO:0000259" key="11">
    <source>
        <dbReference type="PROSITE" id="PS51163"/>
    </source>
</evidence>
<dbReference type="InterPro" id="IPR043129">
    <property type="entry name" value="ATPase_NBD"/>
</dbReference>
<comment type="pathway">
    <text evidence="1 8">Protein modification; [NiFe] hydrogenase maturation.</text>
</comment>
<dbReference type="NCBIfam" id="TIGR00143">
    <property type="entry name" value="hypF"/>
    <property type="match status" value="1"/>
</dbReference>
<dbReference type="OrthoDB" id="9808093at2"/>
<dbReference type="InterPro" id="IPR006070">
    <property type="entry name" value="Sua5-like_dom"/>
</dbReference>
<dbReference type="Gene3D" id="3.30.420.40">
    <property type="match status" value="1"/>
</dbReference>
<evidence type="ECO:0000256" key="2">
    <source>
        <dbReference type="ARBA" id="ARBA00008097"/>
    </source>
</evidence>
<evidence type="ECO:0000313" key="13">
    <source>
        <dbReference type="EMBL" id="SMS02430.1"/>
    </source>
</evidence>
<dbReference type="PANTHER" id="PTHR42959">
    <property type="entry name" value="CARBAMOYLTRANSFERASE"/>
    <property type="match status" value="1"/>
</dbReference>
<sequence>MNERYLIRVSGIVQGVGFRPFVYQLAMRHHLSGWVINSSDGVKIDVQGKADALNLFIRTLKERPPILARVDEVQCLQLNPGISQGFEIHPSQSESDVAVSIAPDQSVCPECLAEMNDERSRYYHYPFINCTHCGPRYSILEQLPYDRVHTTMKVFDLCPSCSQDYHDPMNRRYHAQPTSCRHCGPKIYLRSAGGELMAQDDDALSQVAGVLHNGGIIAVKGLGGFHLVCDASQSQSVRKLRAMKHRNRKPFAVMVDSIETAKRYVFGESVEWQALSSRPAPIVLMHRKLHNGIASEVAFDSPYLGVMFPYTPLHHLLFEQYRYLGCEPILVMTSGNVSGMPLATDSADIVSQFGDMLDGVLDHNRPIANACDDSVVHLAGDSIRVLRLARGYAPLSYKSNYNGTPVLALGAQQKATVAMALPGQLMLSPYIGDLDDLDTQSRYEQMSSLFQNLYRCEPQRWVCDGHPGYFTTQLTEHLPGHVLNVQHHHAHILAVMAEYRLTGPVLGFAFDGTGMGDDGSVWGGEVLLADVQHYQRCGHLKPFRLIGGEQAIREPARILLAMLLECYSLQEICLLKHPAFDAWTEDDFANLYQLWLSGKHSPFCSSAGRLFDAWACLCGLLERPDFDGESGLLIEAAAMRSVPDMDTPLSMNWGTEQIPQLDWVPILKMSIESGVWQHQKDVADACRGLIHSLAHAIYQMANRYSSSPVIVSGGVFQNRLLMNELWQYRRNTTQQFYSGTMIPVNDSGIAIGQLWYGMHQN</sequence>
<dbReference type="Gene3D" id="3.90.870.50">
    <property type="match status" value="1"/>
</dbReference>
<keyword evidence="6" id="KW-0862">Zinc</keyword>
<dbReference type="EMBL" id="JAWRCO010000001">
    <property type="protein sequence ID" value="MDW6002023.1"/>
    <property type="molecule type" value="Genomic_DNA"/>
</dbReference>
<dbReference type="EC" id="6.2.-.-" evidence="8"/>
<evidence type="ECO:0000313" key="14">
    <source>
        <dbReference type="Proteomes" id="UP000196125"/>
    </source>
</evidence>
<evidence type="ECO:0000256" key="7">
    <source>
        <dbReference type="ARBA" id="ARBA00048220"/>
    </source>
</evidence>
<dbReference type="Gene3D" id="3.30.420.360">
    <property type="match status" value="1"/>
</dbReference>
<comment type="catalytic activity">
    <reaction evidence="9">
        <text>an acyl phosphate + H2O = a carboxylate + phosphate + H(+)</text>
        <dbReference type="Rhea" id="RHEA:14965"/>
        <dbReference type="ChEBI" id="CHEBI:15377"/>
        <dbReference type="ChEBI" id="CHEBI:15378"/>
        <dbReference type="ChEBI" id="CHEBI:29067"/>
        <dbReference type="ChEBI" id="CHEBI:43474"/>
        <dbReference type="ChEBI" id="CHEBI:59918"/>
        <dbReference type="EC" id="3.6.1.7"/>
    </reaction>
</comment>
<accession>A0A1Y6J025</accession>
<proteinExistence type="inferred from homology"/>
<dbReference type="InterPro" id="IPR017968">
    <property type="entry name" value="Acylphosphatase_CS"/>
</dbReference>
<dbReference type="GO" id="GO:0003998">
    <property type="term" value="F:acylphosphatase activity"/>
    <property type="evidence" value="ECO:0007669"/>
    <property type="project" value="UniProtKB-EC"/>
</dbReference>
<dbReference type="UniPathway" id="UPA00335"/>
<dbReference type="PROSITE" id="PS51160">
    <property type="entry name" value="ACYLPHOSPHATASE_3"/>
    <property type="match status" value="1"/>
</dbReference>